<keyword evidence="12" id="KW-0460">Magnesium</keyword>
<dbReference type="SFLD" id="SFLDS00003">
    <property type="entry name" value="Haloacid_Dehalogenase"/>
    <property type="match status" value="1"/>
</dbReference>
<dbReference type="GO" id="GO:0005886">
    <property type="term" value="C:plasma membrane"/>
    <property type="evidence" value="ECO:0007669"/>
    <property type="project" value="UniProtKB-SubCell"/>
</dbReference>
<dbReference type="SUPFAM" id="SSF56784">
    <property type="entry name" value="HAD-like"/>
    <property type="match status" value="1"/>
</dbReference>
<keyword evidence="11" id="KW-0067">ATP-binding</keyword>
<evidence type="ECO:0000256" key="6">
    <source>
        <dbReference type="ARBA" id="ARBA00022553"/>
    </source>
</evidence>
<dbReference type="EMBL" id="UOGC01000092">
    <property type="protein sequence ID" value="VAX19635.1"/>
    <property type="molecule type" value="Genomic_DNA"/>
</dbReference>
<feature type="transmembrane region" description="Helical" evidence="18">
    <location>
        <begin position="192"/>
        <end position="210"/>
    </location>
</feature>
<evidence type="ECO:0000256" key="16">
    <source>
        <dbReference type="ARBA" id="ARBA00023065"/>
    </source>
</evidence>
<evidence type="ECO:0000256" key="15">
    <source>
        <dbReference type="ARBA" id="ARBA00023008"/>
    </source>
</evidence>
<feature type="transmembrane region" description="Helical" evidence="18">
    <location>
        <begin position="121"/>
        <end position="139"/>
    </location>
</feature>
<dbReference type="InterPro" id="IPR044492">
    <property type="entry name" value="P_typ_ATPase_HD_dom"/>
</dbReference>
<dbReference type="Pfam" id="PF00702">
    <property type="entry name" value="Hydrolase"/>
    <property type="match status" value="1"/>
</dbReference>
<dbReference type="PRINTS" id="PR00943">
    <property type="entry name" value="CUATPASE"/>
</dbReference>
<dbReference type="PROSITE" id="PS00154">
    <property type="entry name" value="ATPASE_E1_E2"/>
    <property type="match status" value="1"/>
</dbReference>
<dbReference type="SFLD" id="SFLDF00027">
    <property type="entry name" value="p-type_atpase"/>
    <property type="match status" value="1"/>
</dbReference>
<keyword evidence="20" id="KW-0378">Hydrolase</keyword>
<evidence type="ECO:0000256" key="12">
    <source>
        <dbReference type="ARBA" id="ARBA00022842"/>
    </source>
</evidence>
<dbReference type="InterPro" id="IPR023214">
    <property type="entry name" value="HAD_sf"/>
</dbReference>
<keyword evidence="6" id="KW-0597">Phosphoprotein</keyword>
<accession>A0A3B1CL94</accession>
<reference evidence="20" key="1">
    <citation type="submission" date="2018-06" db="EMBL/GenBank/DDBJ databases">
        <authorList>
            <person name="Zhirakovskaya E."/>
        </authorList>
    </citation>
    <scope>NUCLEOTIDE SEQUENCE</scope>
</reference>
<dbReference type="InterPro" id="IPR001757">
    <property type="entry name" value="P_typ_ATPase"/>
</dbReference>
<dbReference type="InterPro" id="IPR036412">
    <property type="entry name" value="HAD-like_sf"/>
</dbReference>
<dbReference type="PANTHER" id="PTHR43520:SF8">
    <property type="entry name" value="P-TYPE CU(+) TRANSPORTER"/>
    <property type="match status" value="1"/>
</dbReference>
<keyword evidence="5" id="KW-1003">Cell membrane</keyword>
<dbReference type="FunFam" id="3.30.70.100:FF:000005">
    <property type="entry name" value="Copper-exporting P-type ATPase A"/>
    <property type="match status" value="1"/>
</dbReference>
<sequence>MVTKKLEIGVSGMTCAACVRRVENFLKNGDGISDVTVNLATESATVAYDPSLADTDAIKNLVEGSGYKPFDLKESGEEETERRGKEQKTALVKFLLSCVLTVPVMAIAMAETIAGEAFFPYPFGLVIQFALTAPVLFWVGSQFYIGAFKALKSFTADMNTLVAVGTFSAFGYSAVATFAPHLISVGAEKPPVYFETAAMIITLILFGKYLELRAKGRASLAISRLMDLNPKMARVVKDGNEIKMPVAEVRIGDIISVRPGEALPVDGVVVSGGSSLNESMVTGESMPVEKRMGDKVIGGSINGTGAFEFRATGVGAQTVLAQIVRLVREAQGSKAPAQKLADVIASYFVPIVILIACATFFVWYSMGPEPKFIYALVSFVAVLIIACPCALGLATPTAIMVGTGKGAEHGVLIKNSEALENASHINTVLLDKTGTITTGKPQVTMTYANDGSSTLDLLRLAAAVEKRSEHPLAYAVVNEAKERGIDVPEALEFESTTGAGARALVEGCEVVIGSGKLMESRGVDLSNLHKAVAKITERGETPLYVTKNGKCAGVIAVGDSVKHDSATAVEALHKMGMKVIMITGDNEATAQAVADRVGIEKVLAEVLPSAKVSAIKKLQIEGHVVAMVGDGINDAPSLAQADVGFAIGAGTDIAKEASDITLMTGSLMGVVTAFRLGTATLKTIKQNLFWAFAYNTLLIPVAAGALYPVWGIMLNPMFAAFAMAFSSVTVVTNSLRLRSFKADPHYS</sequence>
<dbReference type="Pfam" id="PF00403">
    <property type="entry name" value="HMA"/>
    <property type="match status" value="1"/>
</dbReference>
<evidence type="ECO:0000256" key="3">
    <source>
        <dbReference type="ARBA" id="ARBA00012517"/>
    </source>
</evidence>
<dbReference type="GO" id="GO:0005524">
    <property type="term" value="F:ATP binding"/>
    <property type="evidence" value="ECO:0007669"/>
    <property type="project" value="UniProtKB-KW"/>
</dbReference>
<evidence type="ECO:0000256" key="13">
    <source>
        <dbReference type="ARBA" id="ARBA00022967"/>
    </source>
</evidence>
<keyword evidence="16" id="KW-0406">Ion transport</keyword>
<dbReference type="FunFam" id="3.40.50.1000:FF:000144">
    <property type="entry name" value="copper-transporting ATPase 1 isoform X2"/>
    <property type="match status" value="1"/>
</dbReference>
<evidence type="ECO:0000256" key="9">
    <source>
        <dbReference type="ARBA" id="ARBA00022741"/>
    </source>
</evidence>
<feature type="transmembrane region" description="Helical" evidence="18">
    <location>
        <begin position="372"/>
        <end position="395"/>
    </location>
</feature>
<feature type="transmembrane region" description="Helical" evidence="18">
    <location>
        <begin position="160"/>
        <end position="180"/>
    </location>
</feature>
<dbReference type="Gene3D" id="3.30.70.100">
    <property type="match status" value="1"/>
</dbReference>
<dbReference type="PROSITE" id="PS50846">
    <property type="entry name" value="HMA_2"/>
    <property type="match status" value="1"/>
</dbReference>
<evidence type="ECO:0000256" key="17">
    <source>
        <dbReference type="ARBA" id="ARBA00023136"/>
    </source>
</evidence>
<comment type="similarity">
    <text evidence="2">Belongs to the cation transport ATPase (P-type) (TC 3.A.3) family. Type IB subfamily.</text>
</comment>
<dbReference type="PANTHER" id="PTHR43520">
    <property type="entry name" value="ATP7, ISOFORM B"/>
    <property type="match status" value="1"/>
</dbReference>
<proteinExistence type="inferred from homology"/>
<evidence type="ECO:0000256" key="18">
    <source>
        <dbReference type="SAM" id="Phobius"/>
    </source>
</evidence>
<feature type="transmembrane region" description="Helical" evidence="18">
    <location>
        <begin position="688"/>
        <end position="710"/>
    </location>
</feature>
<dbReference type="FunFam" id="2.70.150.10:FF:000002">
    <property type="entry name" value="Copper-transporting ATPase 1, putative"/>
    <property type="match status" value="1"/>
</dbReference>
<dbReference type="InterPro" id="IPR023299">
    <property type="entry name" value="ATPase_P-typ_cyto_dom_N"/>
</dbReference>
<keyword evidence="10" id="KW-0187">Copper transport</keyword>
<name>A0A3B1CL94_9ZZZZ</name>
<dbReference type="InterPro" id="IPR059000">
    <property type="entry name" value="ATPase_P-type_domA"/>
</dbReference>
<dbReference type="GO" id="GO:0055070">
    <property type="term" value="P:copper ion homeostasis"/>
    <property type="evidence" value="ECO:0007669"/>
    <property type="project" value="TreeGrafter"/>
</dbReference>
<keyword evidence="7 18" id="KW-0812">Transmembrane</keyword>
<dbReference type="Gene3D" id="3.40.50.1000">
    <property type="entry name" value="HAD superfamily/HAD-like"/>
    <property type="match status" value="1"/>
</dbReference>
<gene>
    <name evidence="20" type="ORF">MNBD_NITROSPINAE01-1252</name>
</gene>
<dbReference type="NCBIfam" id="TIGR01525">
    <property type="entry name" value="ATPase-IB_hvy"/>
    <property type="match status" value="1"/>
</dbReference>
<dbReference type="GO" id="GO:0016887">
    <property type="term" value="F:ATP hydrolysis activity"/>
    <property type="evidence" value="ECO:0007669"/>
    <property type="project" value="InterPro"/>
</dbReference>
<dbReference type="PROSITE" id="PS01047">
    <property type="entry name" value="HMA_1"/>
    <property type="match status" value="1"/>
</dbReference>
<feature type="transmembrane region" description="Helical" evidence="18">
    <location>
        <begin position="716"/>
        <end position="735"/>
    </location>
</feature>
<dbReference type="InterPro" id="IPR018303">
    <property type="entry name" value="ATPase_P-typ_P_site"/>
</dbReference>
<evidence type="ECO:0000256" key="10">
    <source>
        <dbReference type="ARBA" id="ARBA00022796"/>
    </source>
</evidence>
<organism evidence="20">
    <name type="scientific">hydrothermal vent metagenome</name>
    <dbReference type="NCBI Taxonomy" id="652676"/>
    <lineage>
        <taxon>unclassified sequences</taxon>
        <taxon>metagenomes</taxon>
        <taxon>ecological metagenomes</taxon>
    </lineage>
</organism>
<dbReference type="Gene3D" id="2.70.150.10">
    <property type="entry name" value="Calcium-transporting ATPase, cytoplasmic transduction domain A"/>
    <property type="match status" value="1"/>
</dbReference>
<comment type="subcellular location">
    <subcellularLocation>
        <location evidence="1">Cell membrane</location>
        <topology evidence="1">Multi-pass membrane protein</topology>
    </subcellularLocation>
</comment>
<dbReference type="Gene3D" id="3.40.1110.10">
    <property type="entry name" value="Calcium-transporting ATPase, cytoplasmic domain N"/>
    <property type="match status" value="1"/>
</dbReference>
<keyword evidence="14 18" id="KW-1133">Transmembrane helix</keyword>
<evidence type="ECO:0000256" key="2">
    <source>
        <dbReference type="ARBA" id="ARBA00006024"/>
    </source>
</evidence>
<evidence type="ECO:0000256" key="8">
    <source>
        <dbReference type="ARBA" id="ARBA00022723"/>
    </source>
</evidence>
<dbReference type="InterPro" id="IPR027256">
    <property type="entry name" value="P-typ_ATPase_IB"/>
</dbReference>
<dbReference type="GO" id="GO:0043682">
    <property type="term" value="F:P-type divalent copper transporter activity"/>
    <property type="evidence" value="ECO:0007669"/>
    <property type="project" value="TreeGrafter"/>
</dbReference>
<evidence type="ECO:0000256" key="5">
    <source>
        <dbReference type="ARBA" id="ARBA00022475"/>
    </source>
</evidence>
<dbReference type="NCBIfam" id="TIGR01494">
    <property type="entry name" value="ATPase_P-type"/>
    <property type="match status" value="1"/>
</dbReference>
<dbReference type="CDD" id="cd02094">
    <property type="entry name" value="P-type_ATPase_Cu-like"/>
    <property type="match status" value="1"/>
</dbReference>
<keyword evidence="15" id="KW-0186">Copper</keyword>
<dbReference type="InterPro" id="IPR023298">
    <property type="entry name" value="ATPase_P-typ_TM_dom_sf"/>
</dbReference>
<protein>
    <recommendedName>
        <fullName evidence="3">P-type Cu(+) transporter</fullName>
        <ecNumber evidence="3">7.2.2.8</ecNumber>
    </recommendedName>
</protein>
<evidence type="ECO:0000313" key="20">
    <source>
        <dbReference type="EMBL" id="VAX19635.1"/>
    </source>
</evidence>
<evidence type="ECO:0000259" key="19">
    <source>
        <dbReference type="PROSITE" id="PS50846"/>
    </source>
</evidence>
<dbReference type="GO" id="GO:0140581">
    <property type="term" value="F:P-type monovalent copper transporter activity"/>
    <property type="evidence" value="ECO:0007669"/>
    <property type="project" value="UniProtKB-EC"/>
</dbReference>
<evidence type="ECO:0000256" key="11">
    <source>
        <dbReference type="ARBA" id="ARBA00022840"/>
    </source>
</evidence>
<evidence type="ECO:0000256" key="14">
    <source>
        <dbReference type="ARBA" id="ARBA00022989"/>
    </source>
</evidence>
<keyword evidence="4" id="KW-0813">Transport</keyword>
<evidence type="ECO:0000256" key="4">
    <source>
        <dbReference type="ARBA" id="ARBA00022448"/>
    </source>
</evidence>
<feature type="domain" description="HMA" evidence="19">
    <location>
        <begin position="4"/>
        <end position="70"/>
    </location>
</feature>
<dbReference type="SUPFAM" id="SSF81665">
    <property type="entry name" value="Calcium ATPase, transmembrane domain M"/>
    <property type="match status" value="1"/>
</dbReference>
<dbReference type="InterPro" id="IPR017969">
    <property type="entry name" value="Heavy-metal-associated_CS"/>
</dbReference>
<keyword evidence="8" id="KW-0479">Metal-binding</keyword>
<dbReference type="PRINTS" id="PR00119">
    <property type="entry name" value="CATATPASE"/>
</dbReference>
<dbReference type="CDD" id="cd00371">
    <property type="entry name" value="HMA"/>
    <property type="match status" value="1"/>
</dbReference>
<dbReference type="InterPro" id="IPR006121">
    <property type="entry name" value="HMA_dom"/>
</dbReference>
<dbReference type="NCBIfam" id="TIGR01511">
    <property type="entry name" value="ATPase-IB1_Cu"/>
    <property type="match status" value="1"/>
</dbReference>
<dbReference type="InterPro" id="IPR036163">
    <property type="entry name" value="HMA_dom_sf"/>
</dbReference>
<dbReference type="EC" id="7.2.2.8" evidence="3"/>
<dbReference type="SUPFAM" id="SSF81653">
    <property type="entry name" value="Calcium ATPase, transduction domain A"/>
    <property type="match status" value="1"/>
</dbReference>
<feature type="transmembrane region" description="Helical" evidence="18">
    <location>
        <begin position="90"/>
        <end position="109"/>
    </location>
</feature>
<evidence type="ECO:0000256" key="7">
    <source>
        <dbReference type="ARBA" id="ARBA00022692"/>
    </source>
</evidence>
<keyword evidence="9" id="KW-0547">Nucleotide-binding</keyword>
<dbReference type="GO" id="GO:0005507">
    <property type="term" value="F:copper ion binding"/>
    <property type="evidence" value="ECO:0007669"/>
    <property type="project" value="TreeGrafter"/>
</dbReference>
<dbReference type="Pfam" id="PF00122">
    <property type="entry name" value="E1-E2_ATPase"/>
    <property type="match status" value="1"/>
</dbReference>
<keyword evidence="17 18" id="KW-0472">Membrane</keyword>
<dbReference type="InterPro" id="IPR008250">
    <property type="entry name" value="ATPase_P-typ_transduc_dom_A_sf"/>
</dbReference>
<dbReference type="AlphaFoldDB" id="A0A3B1CL94"/>
<dbReference type="SUPFAM" id="SSF55008">
    <property type="entry name" value="HMA, heavy metal-associated domain"/>
    <property type="match status" value="1"/>
</dbReference>
<dbReference type="SFLD" id="SFLDG00002">
    <property type="entry name" value="C1.7:_P-type_atpase_like"/>
    <property type="match status" value="1"/>
</dbReference>
<keyword evidence="13" id="KW-1278">Translocase</keyword>
<feature type="transmembrane region" description="Helical" evidence="18">
    <location>
        <begin position="344"/>
        <end position="366"/>
    </location>
</feature>
<evidence type="ECO:0000256" key="1">
    <source>
        <dbReference type="ARBA" id="ARBA00004651"/>
    </source>
</evidence>